<dbReference type="InterPro" id="IPR052340">
    <property type="entry name" value="RNase_Y/CdgJ"/>
</dbReference>
<reference evidence="3" key="3">
    <citation type="submission" date="2025-08" db="UniProtKB">
        <authorList>
            <consortium name="RefSeq"/>
        </authorList>
    </citation>
    <scope>IDENTIFICATION</scope>
</reference>
<feature type="domain" description="HDOD" evidence="1">
    <location>
        <begin position="44"/>
        <end position="238"/>
    </location>
</feature>
<dbReference type="Pfam" id="PF08668">
    <property type="entry name" value="HDOD"/>
    <property type="match status" value="1"/>
</dbReference>
<dbReference type="PROSITE" id="PS51833">
    <property type="entry name" value="HDOD"/>
    <property type="match status" value="1"/>
</dbReference>
<dbReference type="Gene3D" id="1.10.3210.10">
    <property type="entry name" value="Hypothetical protein af1432"/>
    <property type="match status" value="1"/>
</dbReference>
<dbReference type="RefSeq" id="WP_028312136.1">
    <property type="nucleotide sequence ID" value="NZ_AXWS01000014.1"/>
</dbReference>
<accession>A0A8B6X6B1</accession>
<reference evidence="3" key="1">
    <citation type="journal article" date="1998" name="Trends Biochem. Sci.">
        <title>The HD domain defines a new superfamily of metal-dependent phosphohydrolases.</title>
        <authorList>
            <person name="Aravind L."/>
            <person name="Koonin E.V."/>
        </authorList>
    </citation>
    <scope>NUCLEOTIDE SEQUENCE</scope>
</reference>
<evidence type="ECO:0000313" key="2">
    <source>
        <dbReference type="Proteomes" id="UP000675920"/>
    </source>
</evidence>
<dbReference type="NCBIfam" id="TIGR00277">
    <property type="entry name" value="HDIG"/>
    <property type="match status" value="1"/>
</dbReference>
<dbReference type="SUPFAM" id="SSF109604">
    <property type="entry name" value="HD-domain/PDEase-like"/>
    <property type="match status" value="1"/>
</dbReference>
<name>A0A8B6X6B1_9BURK</name>
<dbReference type="AlphaFoldDB" id="A0A8B6X6B1"/>
<protein>
    <submittedName>
        <fullName evidence="3">HDOD domain-containing protein</fullName>
    </submittedName>
</protein>
<evidence type="ECO:0000313" key="3">
    <source>
        <dbReference type="RefSeq" id="WP_028312136.1"/>
    </source>
</evidence>
<dbReference type="OrthoDB" id="9797768at2"/>
<dbReference type="PANTHER" id="PTHR33525:SF6">
    <property type="entry name" value="HDOD DOMAIN-CONTAINING PROTEIN"/>
    <property type="match status" value="1"/>
</dbReference>
<dbReference type="InterPro" id="IPR003607">
    <property type="entry name" value="HD/PDEase_dom"/>
</dbReference>
<organism evidence="2 3">
    <name type="scientific">Derxia gummosa DSM 723</name>
    <dbReference type="NCBI Taxonomy" id="1121388"/>
    <lineage>
        <taxon>Bacteria</taxon>
        <taxon>Pseudomonadati</taxon>
        <taxon>Pseudomonadota</taxon>
        <taxon>Betaproteobacteria</taxon>
        <taxon>Burkholderiales</taxon>
        <taxon>Alcaligenaceae</taxon>
        <taxon>Derxia</taxon>
    </lineage>
</organism>
<dbReference type="Proteomes" id="UP000675920">
    <property type="component" value="Unplaced"/>
</dbReference>
<sequence>MTPPACIHSDPDCGKARSAECGPVPAGERGADPVGAALALLNRLPALSPGFVTRMRELADDNINVVSMAAGIEADPVLMLRLLRVANSPFFGMSRRVDSVQDAITVLGLMNARALLIAGRAMESLQPDPSAGFDVERFWEHSLACAAASECLALRRGLPVARAFLGGIVHDIGELAIALLWPDRYRVVSEARREGAIDKLSIEHHYYGFDHAELGARLVEHWRFPPDVCRAVAGHHGTRQWDDANAPGMLQLVDVLRFGNAYANWMWRQGGIDGIAGHDLPDDLARLADEDVSSLAPRIERRLRALLAMMGK</sequence>
<proteinExistence type="predicted"/>
<dbReference type="CDD" id="cd00077">
    <property type="entry name" value="HDc"/>
    <property type="match status" value="1"/>
</dbReference>
<dbReference type="InterPro" id="IPR013976">
    <property type="entry name" value="HDOD"/>
</dbReference>
<keyword evidence="2" id="KW-1185">Reference proteome</keyword>
<evidence type="ECO:0000259" key="1">
    <source>
        <dbReference type="PROSITE" id="PS51833"/>
    </source>
</evidence>
<dbReference type="InterPro" id="IPR006675">
    <property type="entry name" value="HDIG_dom"/>
</dbReference>
<dbReference type="PANTHER" id="PTHR33525">
    <property type="match status" value="1"/>
</dbReference>
<reference evidence="3" key="2">
    <citation type="journal article" date="1999" name="J. Mol. Microbiol. Biotechnol.">
        <title>A specialized version of the HD hydrolase domain implicated in signal transduction.</title>
        <authorList>
            <person name="Galperin M.Y."/>
            <person name="Natale D.A."/>
            <person name="Aravind L."/>
            <person name="Koonin E.V."/>
        </authorList>
    </citation>
    <scope>NUCLEOTIDE SEQUENCE</scope>
</reference>